<dbReference type="PANTHER" id="PTHR10151">
    <property type="entry name" value="ECTONUCLEOTIDE PYROPHOSPHATASE/PHOSPHODIESTERASE"/>
    <property type="match status" value="1"/>
</dbReference>
<dbReference type="InterPro" id="IPR017850">
    <property type="entry name" value="Alkaline_phosphatase_core_sf"/>
</dbReference>
<organism evidence="1 2">
    <name type="scientific">Virgibacillus byunsanensis</name>
    <dbReference type="NCBI Taxonomy" id="570945"/>
    <lineage>
        <taxon>Bacteria</taxon>
        <taxon>Bacillati</taxon>
        <taxon>Bacillota</taxon>
        <taxon>Bacilli</taxon>
        <taxon>Bacillales</taxon>
        <taxon>Bacillaceae</taxon>
        <taxon>Virgibacillus</taxon>
    </lineage>
</organism>
<evidence type="ECO:0000313" key="1">
    <source>
        <dbReference type="EMBL" id="MFD1040679.1"/>
    </source>
</evidence>
<dbReference type="Pfam" id="PF01663">
    <property type="entry name" value="Phosphodiest"/>
    <property type="match status" value="1"/>
</dbReference>
<comment type="caution">
    <text evidence="1">The sequence shown here is derived from an EMBL/GenBank/DDBJ whole genome shotgun (WGS) entry which is preliminary data.</text>
</comment>
<dbReference type="RefSeq" id="WP_390364998.1">
    <property type="nucleotide sequence ID" value="NZ_JBHTKJ010000076.1"/>
</dbReference>
<name>A0ABW3LTL0_9BACI</name>
<gene>
    <name evidence="1" type="ORF">ACFQ3N_20155</name>
</gene>
<dbReference type="Gene3D" id="3.40.720.10">
    <property type="entry name" value="Alkaline Phosphatase, subunit A"/>
    <property type="match status" value="1"/>
</dbReference>
<keyword evidence="2" id="KW-1185">Reference proteome</keyword>
<evidence type="ECO:0000313" key="2">
    <source>
        <dbReference type="Proteomes" id="UP001597040"/>
    </source>
</evidence>
<dbReference type="InterPro" id="IPR002591">
    <property type="entry name" value="Phosphodiest/P_Trfase"/>
</dbReference>
<sequence length="523" mass="58582">MIKKIVMTLIGLGLILFVINWYGFSTPTNDINSQKKNPTSKPVVFIIMDSLMDKPLQKAIQEGRAPAMKFLSEQGQYLDNVVTSYPTMSVTIDSSLLTGTYADEHRLPGLVWFNQDENRLVNYGSGKMEVFQIGIKQVLNDNISNLNQKHLSEDIETIYENLDKRGERSASVNGLVYRGNQTHNLHVPKIASGFNLISDNATVKGPPMLSMGVLSQFSPDNDSHNKVWQGLGLNDAFTAEEIKYLTQENSLPTFTLGYFPDLDHQVHNHGPMDLKGIEEADQHLQTILDSYPTWEETLENMTLIVYGDSAQSEIGEDRTESIIDLTTLSEKYQVSKLGEPISKTDQVVLAVNERMAYINLLDDEVTYSEMISDLIGDPRIEFISWKDLEGNHVSAQNSDGKLTFRPDGVYTDLYDQSWDISGDFSILDIAMNDQSEITYGDFPDGLARLHGALHSHKGRYLIIDAKPGYEFVGEHSPTHLGGAGHGSLHAKDSLTPMIIAGTDTQPKFKRIVDFKEWLLEITR</sequence>
<reference evidence="2" key="1">
    <citation type="journal article" date="2019" name="Int. J. Syst. Evol. Microbiol.">
        <title>The Global Catalogue of Microorganisms (GCM) 10K type strain sequencing project: providing services to taxonomists for standard genome sequencing and annotation.</title>
        <authorList>
            <consortium name="The Broad Institute Genomics Platform"/>
            <consortium name="The Broad Institute Genome Sequencing Center for Infectious Disease"/>
            <person name="Wu L."/>
            <person name="Ma J."/>
        </authorList>
    </citation>
    <scope>NUCLEOTIDE SEQUENCE [LARGE SCALE GENOMIC DNA]</scope>
    <source>
        <strain evidence="2">CCUG 56754</strain>
    </source>
</reference>
<dbReference type="SUPFAM" id="SSF53649">
    <property type="entry name" value="Alkaline phosphatase-like"/>
    <property type="match status" value="1"/>
</dbReference>
<dbReference type="PANTHER" id="PTHR10151:SF120">
    <property type="entry name" value="BIS(5'-ADENOSYL)-TRIPHOSPHATASE"/>
    <property type="match status" value="1"/>
</dbReference>
<dbReference type="Proteomes" id="UP001597040">
    <property type="component" value="Unassembled WGS sequence"/>
</dbReference>
<dbReference type="EMBL" id="JBHTKJ010000076">
    <property type="protein sequence ID" value="MFD1040679.1"/>
    <property type="molecule type" value="Genomic_DNA"/>
</dbReference>
<protein>
    <submittedName>
        <fullName evidence="1">Alkaline phosphatase family protein</fullName>
    </submittedName>
</protein>
<accession>A0ABW3LTL0</accession>
<proteinExistence type="predicted"/>